<protein>
    <submittedName>
        <fullName evidence="2">Uncharacterized protein</fullName>
    </submittedName>
</protein>
<dbReference type="EMBL" id="KZ662699">
    <property type="protein sequence ID" value="PPS20419.1"/>
    <property type="molecule type" value="Genomic_DNA"/>
</dbReference>
<sequence length="83" mass="8487">MPSGDVKGVEVNREGDDEGVECDGEGDLESVEFVGEGDVGGVQVDAEGVSAIDIEYAGDFATSDGVDNVVSCGKEEDGNETEV</sequence>
<accession>A0A2P5YXZ3</accession>
<dbReference type="Proteomes" id="UP000239757">
    <property type="component" value="Unassembled WGS sequence"/>
</dbReference>
<evidence type="ECO:0000256" key="1">
    <source>
        <dbReference type="SAM" id="MobiDB-lite"/>
    </source>
</evidence>
<evidence type="ECO:0000313" key="2">
    <source>
        <dbReference type="EMBL" id="PPS20419.1"/>
    </source>
</evidence>
<proteinExistence type="predicted"/>
<dbReference type="AlphaFoldDB" id="A0A2P5YXZ3"/>
<organism evidence="2 3">
    <name type="scientific">Gossypium barbadense</name>
    <name type="common">Sea Island cotton</name>
    <name type="synonym">Hibiscus barbadensis</name>
    <dbReference type="NCBI Taxonomy" id="3634"/>
    <lineage>
        <taxon>Eukaryota</taxon>
        <taxon>Viridiplantae</taxon>
        <taxon>Streptophyta</taxon>
        <taxon>Embryophyta</taxon>
        <taxon>Tracheophyta</taxon>
        <taxon>Spermatophyta</taxon>
        <taxon>Magnoliopsida</taxon>
        <taxon>eudicotyledons</taxon>
        <taxon>Gunneridae</taxon>
        <taxon>Pentapetalae</taxon>
        <taxon>rosids</taxon>
        <taxon>malvids</taxon>
        <taxon>Malvales</taxon>
        <taxon>Malvaceae</taxon>
        <taxon>Malvoideae</taxon>
        <taxon>Gossypium</taxon>
    </lineage>
</organism>
<gene>
    <name evidence="2" type="ORF">GOBAR_AA00149</name>
</gene>
<reference evidence="2 3" key="1">
    <citation type="submission" date="2015-01" db="EMBL/GenBank/DDBJ databases">
        <title>Genome of allotetraploid Gossypium barbadense reveals genomic plasticity and fiber elongation in cotton evolution.</title>
        <authorList>
            <person name="Chen X."/>
            <person name="Liu X."/>
            <person name="Zhao B."/>
            <person name="Zheng H."/>
            <person name="Hu Y."/>
            <person name="Lu G."/>
            <person name="Yang C."/>
            <person name="Chen J."/>
            <person name="Shan C."/>
            <person name="Zhang L."/>
            <person name="Zhou Y."/>
            <person name="Wang L."/>
            <person name="Guo W."/>
            <person name="Bai Y."/>
            <person name="Ruan J."/>
            <person name="Shangguan X."/>
            <person name="Mao Y."/>
            <person name="Jiang J."/>
            <person name="Zhu Y."/>
            <person name="Lei J."/>
            <person name="Kang H."/>
            <person name="Chen S."/>
            <person name="He X."/>
            <person name="Wang R."/>
            <person name="Wang Y."/>
            <person name="Chen J."/>
            <person name="Wang L."/>
            <person name="Yu S."/>
            <person name="Wang B."/>
            <person name="Wei J."/>
            <person name="Song S."/>
            <person name="Lu X."/>
            <person name="Gao Z."/>
            <person name="Gu W."/>
            <person name="Deng X."/>
            <person name="Ma D."/>
            <person name="Wang S."/>
            <person name="Liang W."/>
            <person name="Fang L."/>
            <person name="Cai C."/>
            <person name="Zhu X."/>
            <person name="Zhou B."/>
            <person name="Zhang Y."/>
            <person name="Chen Z."/>
            <person name="Xu S."/>
            <person name="Zhu R."/>
            <person name="Wang S."/>
            <person name="Zhang T."/>
            <person name="Zhao G."/>
        </authorList>
    </citation>
    <scope>NUCLEOTIDE SEQUENCE [LARGE SCALE GENOMIC DNA]</scope>
    <source>
        <strain evidence="3">cv. Xinhai21</strain>
        <tissue evidence="2">Leaf</tissue>
    </source>
</reference>
<feature type="region of interest" description="Disordered" evidence="1">
    <location>
        <begin position="1"/>
        <end position="22"/>
    </location>
</feature>
<evidence type="ECO:0000313" key="3">
    <source>
        <dbReference type="Proteomes" id="UP000239757"/>
    </source>
</evidence>
<name>A0A2P5YXZ3_GOSBA</name>